<evidence type="ECO:0000313" key="3">
    <source>
        <dbReference type="Proteomes" id="UP000886886"/>
    </source>
</evidence>
<comment type="similarity">
    <text evidence="1">Belongs to the ROK (NagC/XylR) family.</text>
</comment>
<evidence type="ECO:0000256" key="1">
    <source>
        <dbReference type="ARBA" id="ARBA00006479"/>
    </source>
</evidence>
<proteinExistence type="inferred from homology"/>
<dbReference type="Gene3D" id="3.30.420.40">
    <property type="match status" value="2"/>
</dbReference>
<evidence type="ECO:0000313" key="2">
    <source>
        <dbReference type="EMBL" id="HIQ97410.1"/>
    </source>
</evidence>
<reference evidence="2" key="1">
    <citation type="submission" date="2020-10" db="EMBL/GenBank/DDBJ databases">
        <authorList>
            <person name="Gilroy R."/>
        </authorList>
    </citation>
    <scope>NUCLEOTIDE SEQUENCE</scope>
    <source>
        <strain evidence="2">ChiSjej3B21-11622</strain>
    </source>
</reference>
<sequence>MNLLTLDIGGTAMKSGLFQDGILTDCQEQPSRGKEGIGAVTEEILKTIAEAHAHSPLDGVGISMTGQISPGDGQIIFATDSIPGATGFPLGETIRQQVSFPVSIDNDVNCAAVGEGYFGSGKNFRNFLCLTYGTGIGGAIVIDRKVFYGKIGIAGEVGHMVTHAGGLPCVCGRKGCYEMYGSTNALLRRIKEITGEDWNGRQVFEHFSAPAVRSAIDAWIDEIVWGLISLLHIFNPEAVILGGGILEQPYIYDEIVRRTLDSVLESFRTSELVRASLGNLAGIYGAYHNITALLSKNQ</sequence>
<dbReference type="EMBL" id="DVFT01000188">
    <property type="protein sequence ID" value="HIQ97410.1"/>
    <property type="molecule type" value="Genomic_DNA"/>
</dbReference>
<reference evidence="2" key="2">
    <citation type="journal article" date="2021" name="PeerJ">
        <title>Extensive microbial diversity within the chicken gut microbiome revealed by metagenomics and culture.</title>
        <authorList>
            <person name="Gilroy R."/>
            <person name="Ravi A."/>
            <person name="Getino M."/>
            <person name="Pursley I."/>
            <person name="Horton D.L."/>
            <person name="Alikhan N.F."/>
            <person name="Baker D."/>
            <person name="Gharbi K."/>
            <person name="Hall N."/>
            <person name="Watson M."/>
            <person name="Adriaenssens E.M."/>
            <person name="Foster-Nyarko E."/>
            <person name="Jarju S."/>
            <person name="Secka A."/>
            <person name="Antonio M."/>
            <person name="Oren A."/>
            <person name="Chaudhuri R.R."/>
            <person name="La Ragione R."/>
            <person name="Hildebrand F."/>
            <person name="Pallen M.J."/>
        </authorList>
    </citation>
    <scope>NUCLEOTIDE SEQUENCE</scope>
    <source>
        <strain evidence="2">ChiSjej3B21-11622</strain>
    </source>
</reference>
<accession>A0A9D0ZZ02</accession>
<dbReference type="AlphaFoldDB" id="A0A9D0ZZ02"/>
<organism evidence="2 3">
    <name type="scientific">Candidatus Limivivens merdigallinarum</name>
    <dbReference type="NCBI Taxonomy" id="2840859"/>
    <lineage>
        <taxon>Bacteria</taxon>
        <taxon>Bacillati</taxon>
        <taxon>Bacillota</taxon>
        <taxon>Clostridia</taxon>
        <taxon>Lachnospirales</taxon>
        <taxon>Lachnospiraceae</taxon>
        <taxon>Lachnospiraceae incertae sedis</taxon>
        <taxon>Candidatus Limivivens</taxon>
    </lineage>
</organism>
<dbReference type="PANTHER" id="PTHR18964">
    <property type="entry name" value="ROK (REPRESSOR, ORF, KINASE) FAMILY"/>
    <property type="match status" value="1"/>
</dbReference>
<dbReference type="PANTHER" id="PTHR18964:SF149">
    <property type="entry name" value="BIFUNCTIONAL UDP-N-ACETYLGLUCOSAMINE 2-EPIMERASE_N-ACETYLMANNOSAMINE KINASE"/>
    <property type="match status" value="1"/>
</dbReference>
<gene>
    <name evidence="2" type="ORF">IAB26_12720</name>
</gene>
<dbReference type="SUPFAM" id="SSF53067">
    <property type="entry name" value="Actin-like ATPase domain"/>
    <property type="match status" value="1"/>
</dbReference>
<name>A0A9D0ZZ02_9FIRM</name>
<dbReference type="CDD" id="cd24068">
    <property type="entry name" value="ASKHA_NBD_ROK_FnNanK-like"/>
    <property type="match status" value="1"/>
</dbReference>
<protein>
    <submittedName>
        <fullName evidence="2">ROK family protein</fullName>
    </submittedName>
</protein>
<comment type="caution">
    <text evidence="2">The sequence shown here is derived from an EMBL/GenBank/DDBJ whole genome shotgun (WGS) entry which is preliminary data.</text>
</comment>
<dbReference type="Pfam" id="PF00480">
    <property type="entry name" value="ROK"/>
    <property type="match status" value="1"/>
</dbReference>
<dbReference type="InterPro" id="IPR000600">
    <property type="entry name" value="ROK"/>
</dbReference>
<dbReference type="Proteomes" id="UP000886886">
    <property type="component" value="Unassembled WGS sequence"/>
</dbReference>
<dbReference type="InterPro" id="IPR043129">
    <property type="entry name" value="ATPase_NBD"/>
</dbReference>